<dbReference type="HOGENOM" id="CLU_2139502_0_0_1"/>
<reference evidence="1" key="1">
    <citation type="submission" date="2013-07" db="EMBL/GenBank/DDBJ databases">
        <title>The genome of an arbuscular mycorrhizal fungus provides insights into the evolution of the oldest plant symbiosis.</title>
        <authorList>
            <consortium name="DOE Joint Genome Institute"/>
            <person name="Tisserant E."/>
            <person name="Malbreil M."/>
            <person name="Kuo A."/>
            <person name="Kohler A."/>
            <person name="Symeonidi A."/>
            <person name="Balestrini R."/>
            <person name="Charron P."/>
            <person name="Duensing N."/>
            <person name="Frei-dit-Frey N."/>
            <person name="Gianinazzi-Pearson V."/>
            <person name="Gilbert B."/>
            <person name="Handa Y."/>
            <person name="Hijri M."/>
            <person name="Kaul R."/>
            <person name="Kawaguchi M."/>
            <person name="Krajinski F."/>
            <person name="Lammers P."/>
            <person name="Lapierre D."/>
            <person name="Masclaux F.G."/>
            <person name="Murat C."/>
            <person name="Morin E."/>
            <person name="Ndikumana S."/>
            <person name="Pagni M."/>
            <person name="Petitpierre D."/>
            <person name="Requena N."/>
            <person name="Rosikiewicz P."/>
            <person name="Riley R."/>
            <person name="Saito K."/>
            <person name="San Clemente H."/>
            <person name="Shapiro H."/>
            <person name="van Tuinen D."/>
            <person name="Becard G."/>
            <person name="Bonfante P."/>
            <person name="Paszkowski U."/>
            <person name="Shachar-Hill Y."/>
            <person name="Young J.P."/>
            <person name="Sanders I.R."/>
            <person name="Henrissat B."/>
            <person name="Rensing S.A."/>
            <person name="Grigoriev I.V."/>
            <person name="Corradi N."/>
            <person name="Roux C."/>
            <person name="Martin F."/>
        </authorList>
    </citation>
    <scope>NUCLEOTIDE SEQUENCE</scope>
    <source>
        <strain evidence="1">DAOM 197198</strain>
    </source>
</reference>
<dbReference type="AlphaFoldDB" id="U9UL90"/>
<gene>
    <name evidence="1" type="ORF">GLOINDRAFT_92021</name>
</gene>
<accession>U9UL90</accession>
<name>U9UL90_RHIID</name>
<protein>
    <submittedName>
        <fullName evidence="1">Uncharacterized protein</fullName>
    </submittedName>
</protein>
<sequence>VIFEEFLFQHLVCYEYVRCGAIVIFPAFVEEDLDPIRNLVDLGVKYMCYVKFDERDKFDCSSYNNYEAYNVKLVGLDILERMKHKATMKYSARLVYTDFFLQDAPVSLVHYGY</sequence>
<organism evidence="1">
    <name type="scientific">Rhizophagus irregularis (strain DAOM 181602 / DAOM 197198 / MUCL 43194)</name>
    <name type="common">Arbuscular mycorrhizal fungus</name>
    <name type="synonym">Glomus intraradices</name>
    <dbReference type="NCBI Taxonomy" id="747089"/>
    <lineage>
        <taxon>Eukaryota</taxon>
        <taxon>Fungi</taxon>
        <taxon>Fungi incertae sedis</taxon>
        <taxon>Mucoromycota</taxon>
        <taxon>Glomeromycotina</taxon>
        <taxon>Glomeromycetes</taxon>
        <taxon>Glomerales</taxon>
        <taxon>Glomeraceae</taxon>
        <taxon>Rhizophagus</taxon>
    </lineage>
</organism>
<feature type="non-terminal residue" evidence="1">
    <location>
        <position position="1"/>
    </location>
</feature>
<evidence type="ECO:0000313" key="1">
    <source>
        <dbReference type="EMBL" id="ESA21169.1"/>
    </source>
</evidence>
<proteinExistence type="predicted"/>
<dbReference type="EMBL" id="KI276675">
    <property type="protein sequence ID" value="ESA21169.1"/>
    <property type="molecule type" value="Genomic_DNA"/>
</dbReference>